<keyword evidence="3" id="KW-1185">Reference proteome</keyword>
<evidence type="ECO:0000313" key="3">
    <source>
        <dbReference type="Proteomes" id="UP001385499"/>
    </source>
</evidence>
<dbReference type="InterPro" id="IPR036116">
    <property type="entry name" value="FN3_sf"/>
</dbReference>
<dbReference type="EMBL" id="JBAKIA010000002">
    <property type="protein sequence ID" value="MEJ8473671.1"/>
    <property type="molecule type" value="Genomic_DNA"/>
</dbReference>
<organism evidence="2 3">
    <name type="scientific">Roseibium algae</name>
    <dbReference type="NCBI Taxonomy" id="3123038"/>
    <lineage>
        <taxon>Bacteria</taxon>
        <taxon>Pseudomonadati</taxon>
        <taxon>Pseudomonadota</taxon>
        <taxon>Alphaproteobacteria</taxon>
        <taxon>Hyphomicrobiales</taxon>
        <taxon>Stappiaceae</taxon>
        <taxon>Roseibium</taxon>
    </lineage>
</organism>
<protein>
    <submittedName>
        <fullName evidence="2">FecR domain-containing protein</fullName>
    </submittedName>
</protein>
<dbReference type="InterPro" id="IPR006860">
    <property type="entry name" value="FecR"/>
</dbReference>
<evidence type="ECO:0000259" key="1">
    <source>
        <dbReference type="Pfam" id="PF04773"/>
    </source>
</evidence>
<dbReference type="InterPro" id="IPR013783">
    <property type="entry name" value="Ig-like_fold"/>
</dbReference>
<dbReference type="Gene3D" id="2.60.40.10">
    <property type="entry name" value="Immunoglobulins"/>
    <property type="match status" value="3"/>
</dbReference>
<dbReference type="SUPFAM" id="SSF49265">
    <property type="entry name" value="Fibronectin type III"/>
    <property type="match status" value="1"/>
</dbReference>
<dbReference type="Pfam" id="PF04773">
    <property type="entry name" value="FecR"/>
    <property type="match status" value="1"/>
</dbReference>
<comment type="caution">
    <text evidence="2">The sequence shown here is derived from an EMBL/GenBank/DDBJ whole genome shotgun (WGS) entry which is preliminary data.</text>
</comment>
<dbReference type="Pfam" id="PF09136">
    <property type="entry name" value="Glucodextran_B"/>
    <property type="match status" value="2"/>
</dbReference>
<dbReference type="Proteomes" id="UP001385499">
    <property type="component" value="Unassembled WGS sequence"/>
</dbReference>
<sequence>MATDRGKGHTSHLRCLAQVARRWCAATLLLLSQIPNAAYSDVIVPFDGGTDLRRVAKLYLGDADLWPAILKASGLDDLAELGEGQVLTVPTDEVSAAHSALANSLARIQQANAIGAQVFAYEQISKAISLHDAALDAEKARLWLKTIALAVDADTTAGQAYDLSEVTRNKAAEARLSDRQGWVEGQRPEDLGWDGRELNAILVEEEKLRTLSRSTAQITFRDSGRLRLNANSHAVIQRIRVDPLKKREDAKVSLVEGDFYALLGGSSDRKSLEVDVPDVNAQIDSGDFWVRQDVSGAKFTNYDDERVEIVARGERVSLGRNEGVVIRAGGKPRSKTKLLTEPALLDPADDGLVFNSVTDVSWQAVDNAAGYWLEVAHDPNFNQMVDSASGLTDTSFTLKGLDIGTYYWRIAALDQFGLPGSRSRSRRFHMRIDTAPPFLRLEAPLSDKVYRTSQAEVAGETEPGARVTINGESALVLKDGHFRLPLSLQPGPNLLTVTALDSADNETTLSREIVYTPDTNAKVSYSEDIPRISARHFLSASDDISLHGKTEADARLRILSADQSVLAETTSSASGQFAVTFPLSQPTEMFTLSITSASGFESLDTFEVTQDLVPPEIKLEAPLPRMTSVEWLAIRGTITGADSVTFNGRRIPLAGDAFDEVITLTDGPNTLEMSASDLAGNLMVKSWKVTLDQTPPAYVSHTVKPASGGRINIEVQAADDNGLAKTAPFTLFTNGEEVNGFLRYNKLSRTYKGVVNVASALETDIRLENIELQDDAGNQARIRLR</sequence>
<evidence type="ECO:0000313" key="2">
    <source>
        <dbReference type="EMBL" id="MEJ8473671.1"/>
    </source>
</evidence>
<accession>A0ABU8TIX0</accession>
<gene>
    <name evidence="2" type="ORF">V6575_06190</name>
</gene>
<name>A0ABU8TIX0_9HYPH</name>
<dbReference type="RefSeq" id="WP_340273294.1">
    <property type="nucleotide sequence ID" value="NZ_JBAKIA010000002.1"/>
</dbReference>
<dbReference type="PANTHER" id="PTHR38731:SF3">
    <property type="entry name" value="BLL6125 PROTEIN"/>
    <property type="match status" value="1"/>
</dbReference>
<proteinExistence type="predicted"/>
<reference evidence="2 3" key="1">
    <citation type="submission" date="2024-02" db="EMBL/GenBank/DDBJ databases">
        <title>Roseibium algae sp. nov., isolated from marine alga (Grateloupia sp.), showing potential in myo-inositol conversion.</title>
        <authorList>
            <person name="Wang Y."/>
        </authorList>
    </citation>
    <scope>NUCLEOTIDE SEQUENCE [LARGE SCALE GENOMIC DNA]</scope>
    <source>
        <strain evidence="2 3">H3510</strain>
    </source>
</reference>
<dbReference type="PANTHER" id="PTHR38731">
    <property type="entry name" value="LIPL45-RELATED LIPOPROTEIN-RELATED"/>
    <property type="match status" value="1"/>
</dbReference>
<feature type="domain" description="FecR protein" evidence="1">
    <location>
        <begin position="207"/>
        <end position="296"/>
    </location>
</feature>